<dbReference type="InterPro" id="IPR036388">
    <property type="entry name" value="WH-like_DNA-bd_sf"/>
</dbReference>
<dbReference type="AlphaFoldDB" id="A0A085ZNH5"/>
<dbReference type="OrthoDB" id="9808360at2"/>
<keyword evidence="2" id="KW-1185">Reference proteome</keyword>
<dbReference type="GO" id="GO:0005829">
    <property type="term" value="C:cytosol"/>
    <property type="evidence" value="ECO:0007669"/>
    <property type="project" value="TreeGrafter"/>
</dbReference>
<dbReference type="InterPro" id="IPR036390">
    <property type="entry name" value="WH_DNA-bd_sf"/>
</dbReference>
<dbReference type="RefSeq" id="WP_035683940.1">
    <property type="nucleotide sequence ID" value="NZ_JPRL01000001.1"/>
</dbReference>
<dbReference type="EMBL" id="JPRL01000001">
    <property type="protein sequence ID" value="KFF05989.1"/>
    <property type="molecule type" value="Genomic_DNA"/>
</dbReference>
<protein>
    <submittedName>
        <fullName evidence="1">Rrf2 family transcriptional regulator</fullName>
    </submittedName>
</protein>
<dbReference type="InterPro" id="IPR000944">
    <property type="entry name" value="Tscrpt_reg_Rrf2"/>
</dbReference>
<accession>A0A085ZNH5</accession>
<dbReference type="Pfam" id="PF02082">
    <property type="entry name" value="Rrf2"/>
    <property type="match status" value="1"/>
</dbReference>
<dbReference type="GO" id="GO:0003700">
    <property type="term" value="F:DNA-binding transcription factor activity"/>
    <property type="evidence" value="ECO:0007669"/>
    <property type="project" value="TreeGrafter"/>
</dbReference>
<evidence type="ECO:0000313" key="1">
    <source>
        <dbReference type="EMBL" id="KFF05989.1"/>
    </source>
</evidence>
<dbReference type="SUPFAM" id="SSF46785">
    <property type="entry name" value="Winged helix' DNA-binding domain"/>
    <property type="match status" value="1"/>
</dbReference>
<dbReference type="PROSITE" id="PS51197">
    <property type="entry name" value="HTH_RRF2_2"/>
    <property type="match status" value="1"/>
</dbReference>
<gene>
    <name evidence="1" type="ORF">IW19_10845</name>
</gene>
<dbReference type="PANTHER" id="PTHR33221">
    <property type="entry name" value="WINGED HELIX-TURN-HELIX TRANSCRIPTIONAL REGULATOR, RRF2 FAMILY"/>
    <property type="match status" value="1"/>
</dbReference>
<dbReference type="PANTHER" id="PTHR33221:SF15">
    <property type="entry name" value="HTH-TYPE TRANSCRIPTIONAL REGULATOR YWGB-RELATED"/>
    <property type="match status" value="1"/>
</dbReference>
<dbReference type="STRING" id="362418.IW19_10845"/>
<proteinExistence type="predicted"/>
<dbReference type="NCBIfam" id="TIGR00738">
    <property type="entry name" value="rrf2_super"/>
    <property type="match status" value="1"/>
</dbReference>
<dbReference type="eggNOG" id="COG1959">
    <property type="taxonomic scope" value="Bacteria"/>
</dbReference>
<reference evidence="1 2" key="1">
    <citation type="submission" date="2014-07" db="EMBL/GenBank/DDBJ databases">
        <title>Genome of Flavobacterium reichenbachii LMG 25512.</title>
        <authorList>
            <person name="Stropko S.J."/>
            <person name="Pipes S.E."/>
            <person name="Newman J.D."/>
        </authorList>
    </citation>
    <scope>NUCLEOTIDE SEQUENCE [LARGE SCALE GENOMIC DNA]</scope>
    <source>
        <strain evidence="1 2">LMG 25512</strain>
    </source>
</reference>
<evidence type="ECO:0000313" key="2">
    <source>
        <dbReference type="Proteomes" id="UP000028715"/>
    </source>
</evidence>
<name>A0A085ZNH5_9FLAO</name>
<comment type="caution">
    <text evidence="1">The sequence shown here is derived from an EMBL/GenBank/DDBJ whole genome shotgun (WGS) entry which is preliminary data.</text>
</comment>
<organism evidence="1 2">
    <name type="scientific">Flavobacterium reichenbachii</name>
    <dbReference type="NCBI Taxonomy" id="362418"/>
    <lineage>
        <taxon>Bacteria</taxon>
        <taxon>Pseudomonadati</taxon>
        <taxon>Bacteroidota</taxon>
        <taxon>Flavobacteriia</taxon>
        <taxon>Flavobacteriales</taxon>
        <taxon>Flavobacteriaceae</taxon>
        <taxon>Flavobacterium</taxon>
    </lineage>
</organism>
<dbReference type="Gene3D" id="1.10.10.10">
    <property type="entry name" value="Winged helix-like DNA-binding domain superfamily/Winged helix DNA-binding domain"/>
    <property type="match status" value="1"/>
</dbReference>
<dbReference type="Proteomes" id="UP000028715">
    <property type="component" value="Unassembled WGS sequence"/>
</dbReference>
<sequence>MFSKACEYGIRASIFIAAKSANGIRVGIKDVAKEIDSPEPFTAKIMQILTKSSIIDSAKGVGGGFEVSADKIKAVKLIQIVDAIDGDAIYKGCGIGLKECSEERPCPVHNEFKKIRELLLIMLTKTTLEDLASGVKSGEFFLKTLGNNK</sequence>